<protein>
    <submittedName>
        <fullName evidence="1">Uncharacterized protein</fullName>
    </submittedName>
</protein>
<dbReference type="AlphaFoldDB" id="A0AAV7NXM5"/>
<gene>
    <name evidence="1" type="ORF">NDU88_008974</name>
</gene>
<evidence type="ECO:0000313" key="2">
    <source>
        <dbReference type="Proteomes" id="UP001066276"/>
    </source>
</evidence>
<organism evidence="1 2">
    <name type="scientific">Pleurodeles waltl</name>
    <name type="common">Iberian ribbed newt</name>
    <dbReference type="NCBI Taxonomy" id="8319"/>
    <lineage>
        <taxon>Eukaryota</taxon>
        <taxon>Metazoa</taxon>
        <taxon>Chordata</taxon>
        <taxon>Craniata</taxon>
        <taxon>Vertebrata</taxon>
        <taxon>Euteleostomi</taxon>
        <taxon>Amphibia</taxon>
        <taxon>Batrachia</taxon>
        <taxon>Caudata</taxon>
        <taxon>Salamandroidea</taxon>
        <taxon>Salamandridae</taxon>
        <taxon>Pleurodelinae</taxon>
        <taxon>Pleurodeles</taxon>
    </lineage>
</organism>
<evidence type="ECO:0000313" key="1">
    <source>
        <dbReference type="EMBL" id="KAJ1120825.1"/>
    </source>
</evidence>
<sequence>MLAWLLRWGHPVPISQMHRGPSSEMILGQLRVNSHLQEHLRAIYTIPCGVDVTRIGEYLDGLRLPCLTEAQLEELEGEVSLDDLVEALGRMVSRKAPGPDRLPVEFYRTYPDAILLRLLEILHEARGEGLLPENMREALIVMLPKPGKGNTYGR</sequence>
<name>A0AAV7NXM5_PLEWA</name>
<dbReference type="Proteomes" id="UP001066276">
    <property type="component" value="Chromosome 8"/>
</dbReference>
<accession>A0AAV7NXM5</accession>
<dbReference type="EMBL" id="JANPWB010000012">
    <property type="protein sequence ID" value="KAJ1120825.1"/>
    <property type="molecule type" value="Genomic_DNA"/>
</dbReference>
<reference evidence="1" key="1">
    <citation type="journal article" date="2022" name="bioRxiv">
        <title>Sequencing and chromosome-scale assembly of the giantPleurodeles waltlgenome.</title>
        <authorList>
            <person name="Brown T."/>
            <person name="Elewa A."/>
            <person name="Iarovenko S."/>
            <person name="Subramanian E."/>
            <person name="Araus A.J."/>
            <person name="Petzold A."/>
            <person name="Susuki M."/>
            <person name="Suzuki K.-i.T."/>
            <person name="Hayashi T."/>
            <person name="Toyoda A."/>
            <person name="Oliveira C."/>
            <person name="Osipova E."/>
            <person name="Leigh N.D."/>
            <person name="Simon A."/>
            <person name="Yun M.H."/>
        </authorList>
    </citation>
    <scope>NUCLEOTIDE SEQUENCE</scope>
    <source>
        <strain evidence="1">20211129_DDA</strain>
        <tissue evidence="1">Liver</tissue>
    </source>
</reference>
<dbReference type="PANTHER" id="PTHR19446">
    <property type="entry name" value="REVERSE TRANSCRIPTASES"/>
    <property type="match status" value="1"/>
</dbReference>
<comment type="caution">
    <text evidence="1">The sequence shown here is derived from an EMBL/GenBank/DDBJ whole genome shotgun (WGS) entry which is preliminary data.</text>
</comment>
<keyword evidence="2" id="KW-1185">Reference proteome</keyword>
<proteinExistence type="predicted"/>